<keyword evidence="6" id="KW-0227">DNA damage</keyword>
<comment type="caution">
    <text evidence="8">The sequence shown here is derived from an EMBL/GenBank/DDBJ whole genome shotgun (WGS) entry which is preliminary data.</text>
</comment>
<keyword evidence="6" id="KW-0742">SOS response</keyword>
<dbReference type="Pfam" id="PF13175">
    <property type="entry name" value="AAA_15"/>
    <property type="match status" value="1"/>
</dbReference>
<dbReference type="Gene3D" id="1.20.1050.90">
    <property type="entry name" value="RecF/RecN/SMC, N-terminal domain"/>
    <property type="match status" value="1"/>
</dbReference>
<evidence type="ECO:0000313" key="8">
    <source>
        <dbReference type="EMBL" id="MDZ5761714.1"/>
    </source>
</evidence>
<evidence type="ECO:0000256" key="6">
    <source>
        <dbReference type="HAMAP-Rule" id="MF_00365"/>
    </source>
</evidence>
<keyword evidence="6" id="KW-0234">DNA repair</keyword>
<keyword evidence="5 6" id="KW-0238">DNA-binding</keyword>
<dbReference type="InterPro" id="IPR018078">
    <property type="entry name" value="DNA-binding_RecF_CS"/>
</dbReference>
<gene>
    <name evidence="6" type="primary">recF</name>
    <name evidence="8" type="ORF">Cyrtocomes_00072</name>
</gene>
<evidence type="ECO:0000256" key="3">
    <source>
        <dbReference type="ARBA" id="ARBA00022741"/>
    </source>
</evidence>
<evidence type="ECO:0000256" key="5">
    <source>
        <dbReference type="ARBA" id="ARBA00023125"/>
    </source>
</evidence>
<evidence type="ECO:0000256" key="2">
    <source>
        <dbReference type="ARBA" id="ARBA00022705"/>
    </source>
</evidence>
<dbReference type="PANTHER" id="PTHR32182:SF0">
    <property type="entry name" value="DNA REPLICATION AND REPAIR PROTEIN RECF"/>
    <property type="match status" value="1"/>
</dbReference>
<dbReference type="EMBL" id="JARGYT010000002">
    <property type="protein sequence ID" value="MDZ5761714.1"/>
    <property type="molecule type" value="Genomic_DNA"/>
</dbReference>
<dbReference type="PANTHER" id="PTHR32182">
    <property type="entry name" value="DNA REPLICATION AND REPAIR PROTEIN RECF"/>
    <property type="match status" value="1"/>
</dbReference>
<keyword evidence="4 6" id="KW-0067">ATP-binding</keyword>
<keyword evidence="2 6" id="KW-0235">DNA replication</keyword>
<reference evidence="8 9" key="1">
    <citation type="submission" date="2023-02" db="EMBL/GenBank/DDBJ databases">
        <title>Host association and intracellularity evolved multiple times independently in the Rickettsiales.</title>
        <authorList>
            <person name="Castelli M."/>
            <person name="Nardi T."/>
            <person name="Gammuto L."/>
            <person name="Bellinzona G."/>
            <person name="Sabaneyeva E."/>
            <person name="Potekhin A."/>
            <person name="Serra V."/>
            <person name="Petroni G."/>
            <person name="Sassera D."/>
        </authorList>
    </citation>
    <scope>NUCLEOTIDE SEQUENCE [LARGE SCALE GENOMIC DNA]</scope>
    <source>
        <strain evidence="8 9">BOD18</strain>
    </source>
</reference>
<organism evidence="8 9">
    <name type="scientific">Candidatus Cyrtobacter comes</name>
    <dbReference type="NCBI Taxonomy" id="675776"/>
    <lineage>
        <taxon>Bacteria</taxon>
        <taxon>Pseudomonadati</taxon>
        <taxon>Pseudomonadota</taxon>
        <taxon>Alphaproteobacteria</taxon>
        <taxon>Rickettsiales</taxon>
        <taxon>Candidatus Midichloriaceae</taxon>
        <taxon>Candidatus Cyrtobacter</taxon>
    </lineage>
</organism>
<accession>A0ABU5L6G2</accession>
<keyword evidence="9" id="KW-1185">Reference proteome</keyword>
<dbReference type="InterPro" id="IPR041685">
    <property type="entry name" value="AAA_GajA/Old/RecF-like"/>
</dbReference>
<dbReference type="NCBIfam" id="TIGR00611">
    <property type="entry name" value="recf"/>
    <property type="match status" value="1"/>
</dbReference>
<keyword evidence="3 6" id="KW-0547">Nucleotide-binding</keyword>
<feature type="domain" description="Endonuclease GajA/Old nuclease/RecF-like AAA" evidence="7">
    <location>
        <begin position="1"/>
        <end position="47"/>
    </location>
</feature>
<proteinExistence type="inferred from homology"/>
<name>A0ABU5L6G2_9RICK</name>
<evidence type="ECO:0000256" key="1">
    <source>
        <dbReference type="ARBA" id="ARBA00022490"/>
    </source>
</evidence>
<dbReference type="Proteomes" id="UP001293791">
    <property type="component" value="Unassembled WGS sequence"/>
</dbReference>
<comment type="function">
    <text evidence="6">The RecF protein is involved in DNA metabolism; it is required for DNA replication and normal SOS inducibility. RecF binds preferentially to single-stranded, linear DNA. It also seems to bind ATP.</text>
</comment>
<dbReference type="Gene3D" id="3.40.50.300">
    <property type="entry name" value="P-loop containing nucleotide triphosphate hydrolases"/>
    <property type="match status" value="1"/>
</dbReference>
<protein>
    <recommendedName>
        <fullName evidence="6">DNA replication and repair protein RecF</fullName>
    </recommendedName>
</protein>
<dbReference type="InterPro" id="IPR027417">
    <property type="entry name" value="P-loop_NTPase"/>
</dbReference>
<comment type="subcellular location">
    <subcellularLocation>
        <location evidence="6">Cytoplasm</location>
    </subcellularLocation>
</comment>
<evidence type="ECO:0000256" key="4">
    <source>
        <dbReference type="ARBA" id="ARBA00022840"/>
    </source>
</evidence>
<evidence type="ECO:0000259" key="7">
    <source>
        <dbReference type="Pfam" id="PF13175"/>
    </source>
</evidence>
<dbReference type="HAMAP" id="MF_00365">
    <property type="entry name" value="RecF"/>
    <property type="match status" value="1"/>
</dbReference>
<keyword evidence="1 6" id="KW-0963">Cytoplasm</keyword>
<comment type="similarity">
    <text evidence="6">Belongs to the RecF family.</text>
</comment>
<dbReference type="PROSITE" id="PS00617">
    <property type="entry name" value="RECF_1"/>
    <property type="match status" value="1"/>
</dbReference>
<evidence type="ECO:0000313" key="9">
    <source>
        <dbReference type="Proteomes" id="UP001293791"/>
    </source>
</evidence>
<feature type="binding site" evidence="6">
    <location>
        <begin position="29"/>
        <end position="36"/>
    </location>
    <ligand>
        <name>ATP</name>
        <dbReference type="ChEBI" id="CHEBI:30616"/>
    </ligand>
</feature>
<dbReference type="InterPro" id="IPR001238">
    <property type="entry name" value="DNA-binding_RecF"/>
</dbReference>
<dbReference type="RefSeq" id="WP_322497226.1">
    <property type="nucleotide sequence ID" value="NZ_JARGYT010000002.1"/>
</dbReference>
<sequence>MIKNIQLSYFRNHVEFSANCDSKFVLIVGPNSSGKTSILEAISMLTPDKGGMRGAAVEDVLCSFQNIYSGWSVVVMLGDDHISTGFDLAAAKVTRSIMLNGSRLSKRGEILRYLRVIWLTPQMDNILVESSLMRRKFFDRICYNIFPEHAKNITKYEYYMRSRMKVLEQHYDDVWLSSIEREMSLLSVIIIKTRGLVLEKIKDELSKLGSEYLRPEIELLDNLSSLDEKCIEVELRKNRLLDLKSSRTSFGPHRVDINVINSKSRQNIKLCSTSERKSMLIALTMSQINAIATDGSKKILLLDELLSHFDEKTSEHIIDKLAVIDAQIWITDTRLPNTALPNSTTISLS</sequence>
<dbReference type="InterPro" id="IPR042174">
    <property type="entry name" value="RecF_2"/>
</dbReference>
<dbReference type="SUPFAM" id="SSF52540">
    <property type="entry name" value="P-loop containing nucleoside triphosphate hydrolases"/>
    <property type="match status" value="1"/>
</dbReference>